<gene>
    <name evidence="1" type="ORF">Hs20B_17960</name>
</gene>
<evidence type="ECO:0000313" key="2">
    <source>
        <dbReference type="Proteomes" id="UP000475928"/>
    </source>
</evidence>
<evidence type="ECO:0008006" key="3">
    <source>
        <dbReference type="Google" id="ProtNLM"/>
    </source>
</evidence>
<proteinExistence type="predicted"/>
<accession>A0A6A0BAB8</accession>
<protein>
    <recommendedName>
        <fullName evidence="3">DUF4303 domain-containing protein</fullName>
    </recommendedName>
</protein>
<name>A0A6A0BAB8_9LACT</name>
<dbReference type="Proteomes" id="UP000475928">
    <property type="component" value="Unassembled WGS sequence"/>
</dbReference>
<dbReference type="AlphaFoldDB" id="A0A6A0BAB8"/>
<reference evidence="1 2" key="1">
    <citation type="submission" date="2020-02" db="EMBL/GenBank/DDBJ databases">
        <title>Draft genome sequence of Lactococcus sp. Hs20B0-1.</title>
        <authorList>
            <person name="Noda S."/>
            <person name="Yuki M."/>
            <person name="Ohkuma M."/>
        </authorList>
    </citation>
    <scope>NUCLEOTIDE SEQUENCE [LARGE SCALE GENOMIC DNA]</scope>
    <source>
        <strain evidence="1 2">Hs20B0-1</strain>
    </source>
</reference>
<dbReference type="RefSeq" id="WP_172357854.1">
    <property type="nucleotide sequence ID" value="NZ_BLLH01000014.1"/>
</dbReference>
<evidence type="ECO:0000313" key="1">
    <source>
        <dbReference type="EMBL" id="GFH41398.1"/>
    </source>
</evidence>
<organism evidence="1 2">
    <name type="scientific">Pseudolactococcus insecticola</name>
    <dbReference type="NCBI Taxonomy" id="2709158"/>
    <lineage>
        <taxon>Bacteria</taxon>
        <taxon>Bacillati</taxon>
        <taxon>Bacillota</taxon>
        <taxon>Bacilli</taxon>
        <taxon>Lactobacillales</taxon>
        <taxon>Streptococcaceae</taxon>
        <taxon>Pseudolactococcus</taxon>
    </lineage>
</organism>
<sequence>MPNPKYYLADPEKFLDNMHYQDLEEFFQETAKTMNKIFKNITYAYKNLICVDADQNSSLGYSYSINFKFFKKWEEKLNEHEKSLYGENHKYILYYHFPSDTSENSDIARTIFETKKDAFDWIFYDIDEGYFDLNEFEEKAKDVFTKTTKNRNIEALLEKMSDYTDRITISYSNDWYYEIIELPKGKKAD</sequence>
<comment type="caution">
    <text evidence="1">The sequence shown here is derived from an EMBL/GenBank/DDBJ whole genome shotgun (WGS) entry which is preliminary data.</text>
</comment>
<keyword evidence="2" id="KW-1185">Reference proteome</keyword>
<dbReference type="EMBL" id="BLLH01000014">
    <property type="protein sequence ID" value="GFH41398.1"/>
    <property type="molecule type" value="Genomic_DNA"/>
</dbReference>